<organism evidence="1 2">
    <name type="scientific">Roseovarius pacificus</name>
    <dbReference type="NCBI Taxonomy" id="337701"/>
    <lineage>
        <taxon>Bacteria</taxon>
        <taxon>Pseudomonadati</taxon>
        <taxon>Pseudomonadota</taxon>
        <taxon>Alphaproteobacteria</taxon>
        <taxon>Rhodobacterales</taxon>
        <taxon>Roseobacteraceae</taxon>
        <taxon>Roseovarius</taxon>
    </lineage>
</organism>
<gene>
    <name evidence="1" type="ORF">SAMN05444398_101946</name>
</gene>
<accession>A0A1M6YN32</accession>
<proteinExistence type="predicted"/>
<dbReference type="RefSeq" id="WP_073033272.1">
    <property type="nucleotide sequence ID" value="NZ_BMLR01000001.1"/>
</dbReference>
<name>A0A1M6YN32_9RHOB</name>
<dbReference type="AlphaFoldDB" id="A0A1M6YN32"/>
<keyword evidence="2" id="KW-1185">Reference proteome</keyword>
<dbReference type="EMBL" id="FRBR01000001">
    <property type="protein sequence ID" value="SHL19658.1"/>
    <property type="molecule type" value="Genomic_DNA"/>
</dbReference>
<protein>
    <submittedName>
        <fullName evidence="1">Uncharacterized protein</fullName>
    </submittedName>
</protein>
<sequence length="71" mass="7805">MKRGVLSKAPNYTTAALVMGFVNLMWIFMVLWASFGLPAVLAAGYGLNWLISLLARRNRRSGPGDHLGRSL</sequence>
<dbReference type="Proteomes" id="UP000183974">
    <property type="component" value="Unassembled WGS sequence"/>
</dbReference>
<reference evidence="1 2" key="1">
    <citation type="submission" date="2016-11" db="EMBL/GenBank/DDBJ databases">
        <authorList>
            <person name="Jaros S."/>
            <person name="Januszkiewicz K."/>
            <person name="Wedrychowicz H."/>
        </authorList>
    </citation>
    <scope>NUCLEOTIDE SEQUENCE [LARGE SCALE GENOMIC DNA]</scope>
    <source>
        <strain evidence="1 2">DSM 29589</strain>
    </source>
</reference>
<dbReference type="STRING" id="337701.SAMN05444398_101946"/>
<evidence type="ECO:0000313" key="1">
    <source>
        <dbReference type="EMBL" id="SHL19658.1"/>
    </source>
</evidence>
<evidence type="ECO:0000313" key="2">
    <source>
        <dbReference type="Proteomes" id="UP000183974"/>
    </source>
</evidence>